<comment type="caution">
    <text evidence="1">The sequence shown here is derived from an EMBL/GenBank/DDBJ whole genome shotgun (WGS) entry which is preliminary data.</text>
</comment>
<dbReference type="AlphaFoldDB" id="A0A814M4H5"/>
<dbReference type="EMBL" id="CAJNOL010000459">
    <property type="protein sequence ID" value="CAF1074432.1"/>
    <property type="molecule type" value="Genomic_DNA"/>
</dbReference>
<accession>A0A814M4H5</accession>
<protein>
    <submittedName>
        <fullName evidence="1">Uncharacterized protein</fullName>
    </submittedName>
</protein>
<proteinExistence type="predicted"/>
<reference evidence="1" key="1">
    <citation type="submission" date="2021-02" db="EMBL/GenBank/DDBJ databases">
        <authorList>
            <person name="Nowell W R."/>
        </authorList>
    </citation>
    <scope>NUCLEOTIDE SEQUENCE</scope>
</reference>
<gene>
    <name evidence="1" type="ORF">JXQ802_LOCUS17860</name>
</gene>
<sequence length="70" mass="8391">MQQIDRFKLIHGTILLCDKKFDNINEILNTKSIQYMKIKLMLKHSNTITNKDEYIIIDDQLNKEIKQILK</sequence>
<keyword evidence="2" id="KW-1185">Reference proteome</keyword>
<name>A0A814M4H5_9BILA</name>
<organism evidence="1 2">
    <name type="scientific">Rotaria sordida</name>
    <dbReference type="NCBI Taxonomy" id="392033"/>
    <lineage>
        <taxon>Eukaryota</taxon>
        <taxon>Metazoa</taxon>
        <taxon>Spiralia</taxon>
        <taxon>Gnathifera</taxon>
        <taxon>Rotifera</taxon>
        <taxon>Eurotatoria</taxon>
        <taxon>Bdelloidea</taxon>
        <taxon>Philodinida</taxon>
        <taxon>Philodinidae</taxon>
        <taxon>Rotaria</taxon>
    </lineage>
</organism>
<dbReference type="Proteomes" id="UP000663870">
    <property type="component" value="Unassembled WGS sequence"/>
</dbReference>
<evidence type="ECO:0000313" key="2">
    <source>
        <dbReference type="Proteomes" id="UP000663870"/>
    </source>
</evidence>
<evidence type="ECO:0000313" key="1">
    <source>
        <dbReference type="EMBL" id="CAF1074432.1"/>
    </source>
</evidence>